<accession>A0A969W8I6</accession>
<comment type="caution">
    <text evidence="1">The sequence shown here is derived from an EMBL/GenBank/DDBJ whole genome shotgun (WGS) entry which is preliminary data.</text>
</comment>
<dbReference type="AlphaFoldDB" id="A0A969W8I6"/>
<keyword evidence="2" id="KW-1185">Reference proteome</keyword>
<dbReference type="RefSeq" id="WP_168146168.1">
    <property type="nucleotide sequence ID" value="NZ_JAAVXB010000001.1"/>
</dbReference>
<evidence type="ECO:0000313" key="1">
    <source>
        <dbReference type="EMBL" id="NKF20911.1"/>
    </source>
</evidence>
<reference evidence="1" key="1">
    <citation type="submission" date="2020-03" db="EMBL/GenBank/DDBJ databases">
        <title>Solimonas marina sp. nov., isolated from deep seawater of the Pacific Ocean.</title>
        <authorList>
            <person name="Liu X."/>
            <person name="Lai Q."/>
            <person name="Sun F."/>
            <person name="Gai Y."/>
            <person name="Li G."/>
            <person name="Shao Z."/>
        </authorList>
    </citation>
    <scope>NUCLEOTIDE SEQUENCE</scope>
    <source>
        <strain evidence="1">C16B3</strain>
    </source>
</reference>
<proteinExistence type="predicted"/>
<name>A0A969W8I6_9GAMM</name>
<dbReference type="EMBL" id="JAAVXB010000001">
    <property type="protein sequence ID" value="NKF20911.1"/>
    <property type="molecule type" value="Genomic_DNA"/>
</dbReference>
<organism evidence="1 2">
    <name type="scientific">Solimonas marina</name>
    <dbReference type="NCBI Taxonomy" id="2714601"/>
    <lineage>
        <taxon>Bacteria</taxon>
        <taxon>Pseudomonadati</taxon>
        <taxon>Pseudomonadota</taxon>
        <taxon>Gammaproteobacteria</taxon>
        <taxon>Nevskiales</taxon>
        <taxon>Nevskiaceae</taxon>
        <taxon>Solimonas</taxon>
    </lineage>
</organism>
<evidence type="ECO:0000313" key="2">
    <source>
        <dbReference type="Proteomes" id="UP000653472"/>
    </source>
</evidence>
<protein>
    <submittedName>
        <fullName evidence="1">Uncharacterized protein</fullName>
    </submittedName>
</protein>
<sequence length="76" mass="8151">MTVLMGVLAGVRRMSRNPDDDGPHSACRDITQSDEIAAKPHLARQDASLAAKSTVCNKLANSLRLSQNADISFSII</sequence>
<dbReference type="Proteomes" id="UP000653472">
    <property type="component" value="Unassembled WGS sequence"/>
</dbReference>
<gene>
    <name evidence="1" type="ORF">G7Y82_01185</name>
</gene>